<accession>A0A9N9Z5R5</accession>
<protein>
    <submittedName>
        <fullName evidence="1">Uncharacterized protein</fullName>
    </submittedName>
</protein>
<reference evidence="2" key="1">
    <citation type="submission" date="2019-06" db="EMBL/GenBank/DDBJ databases">
        <authorList>
            <person name="Broberg M."/>
        </authorList>
    </citation>
    <scope>NUCLEOTIDE SEQUENCE [LARGE SCALE GENOMIC DNA]</scope>
</reference>
<dbReference type="Proteomes" id="UP000775872">
    <property type="component" value="Unassembled WGS sequence"/>
</dbReference>
<dbReference type="AlphaFoldDB" id="A0A9N9Z5R5"/>
<reference evidence="1 2" key="2">
    <citation type="submission" date="2021-10" db="EMBL/GenBank/DDBJ databases">
        <authorList>
            <person name="Piombo E."/>
        </authorList>
    </citation>
    <scope>NUCLEOTIDE SEQUENCE [LARGE SCALE GENOMIC DNA]</scope>
</reference>
<proteinExistence type="predicted"/>
<comment type="caution">
    <text evidence="1">The sequence shown here is derived from an EMBL/GenBank/DDBJ whole genome shotgun (WGS) entry which is preliminary data.</text>
</comment>
<dbReference type="EMBL" id="CABFOC020000035">
    <property type="protein sequence ID" value="CAH0049542.1"/>
    <property type="molecule type" value="Genomic_DNA"/>
</dbReference>
<organism evidence="1 2">
    <name type="scientific">Clonostachys solani</name>
    <dbReference type="NCBI Taxonomy" id="160281"/>
    <lineage>
        <taxon>Eukaryota</taxon>
        <taxon>Fungi</taxon>
        <taxon>Dikarya</taxon>
        <taxon>Ascomycota</taxon>
        <taxon>Pezizomycotina</taxon>
        <taxon>Sordariomycetes</taxon>
        <taxon>Hypocreomycetidae</taxon>
        <taxon>Hypocreales</taxon>
        <taxon>Bionectriaceae</taxon>
        <taxon>Clonostachys</taxon>
    </lineage>
</organism>
<sequence>MSHAPGQVLFRLMWHGQGMDLPVLFFGPRILNRPRSGDTSATYLHLAGLPCDQDLAVWLSEQHTKT</sequence>
<name>A0A9N9Z5R5_9HYPO</name>
<keyword evidence="2" id="KW-1185">Reference proteome</keyword>
<evidence type="ECO:0000313" key="2">
    <source>
        <dbReference type="Proteomes" id="UP000775872"/>
    </source>
</evidence>
<gene>
    <name evidence="1" type="ORF">CSOL1703_00001500</name>
</gene>
<evidence type="ECO:0000313" key="1">
    <source>
        <dbReference type="EMBL" id="CAH0049542.1"/>
    </source>
</evidence>